<accession>A0A0F8WT50</accession>
<sequence>MIKWLIRKIFASHFEALRTEIDIELRQRYANEKRLDKIDEHLKPDLTVELDGPLIWEDSLWKK</sequence>
<reference evidence="1" key="1">
    <citation type="journal article" date="2015" name="Nature">
        <title>Complex archaea that bridge the gap between prokaryotes and eukaryotes.</title>
        <authorList>
            <person name="Spang A."/>
            <person name="Saw J.H."/>
            <person name="Jorgensen S.L."/>
            <person name="Zaremba-Niedzwiedzka K."/>
            <person name="Martijn J."/>
            <person name="Lind A.E."/>
            <person name="van Eijk R."/>
            <person name="Schleper C."/>
            <person name="Guy L."/>
            <person name="Ettema T.J."/>
        </authorList>
    </citation>
    <scope>NUCLEOTIDE SEQUENCE</scope>
</reference>
<organism evidence="1">
    <name type="scientific">marine sediment metagenome</name>
    <dbReference type="NCBI Taxonomy" id="412755"/>
    <lineage>
        <taxon>unclassified sequences</taxon>
        <taxon>metagenomes</taxon>
        <taxon>ecological metagenomes</taxon>
    </lineage>
</organism>
<name>A0A0F8WT50_9ZZZZ</name>
<gene>
    <name evidence="1" type="ORF">LCGC14_3027880</name>
</gene>
<protein>
    <submittedName>
        <fullName evidence="1">Uncharacterized protein</fullName>
    </submittedName>
</protein>
<comment type="caution">
    <text evidence="1">The sequence shown here is derived from an EMBL/GenBank/DDBJ whole genome shotgun (WGS) entry which is preliminary data.</text>
</comment>
<dbReference type="AlphaFoldDB" id="A0A0F8WT50"/>
<evidence type="ECO:0000313" key="1">
    <source>
        <dbReference type="EMBL" id="KKK60087.1"/>
    </source>
</evidence>
<dbReference type="EMBL" id="LAZR01063147">
    <property type="protein sequence ID" value="KKK60087.1"/>
    <property type="molecule type" value="Genomic_DNA"/>
</dbReference>
<proteinExistence type="predicted"/>